<evidence type="ECO:0000256" key="1">
    <source>
        <dbReference type="SAM" id="MobiDB-lite"/>
    </source>
</evidence>
<feature type="compositionally biased region" description="Polar residues" evidence="1">
    <location>
        <begin position="82"/>
        <end position="96"/>
    </location>
</feature>
<feature type="region of interest" description="Disordered" evidence="1">
    <location>
        <begin position="65"/>
        <end position="213"/>
    </location>
</feature>
<accession>A0A9D4KY96</accession>
<name>A0A9D4KY96_DREPO</name>
<feature type="region of interest" description="Disordered" evidence="1">
    <location>
        <begin position="237"/>
        <end position="260"/>
    </location>
</feature>
<feature type="compositionally biased region" description="Gly residues" evidence="1">
    <location>
        <begin position="120"/>
        <end position="206"/>
    </location>
</feature>
<evidence type="ECO:0000313" key="2">
    <source>
        <dbReference type="EMBL" id="KAH3847914.1"/>
    </source>
</evidence>
<dbReference type="EMBL" id="JAIWYP010000003">
    <property type="protein sequence ID" value="KAH3847914.1"/>
    <property type="molecule type" value="Genomic_DNA"/>
</dbReference>
<comment type="caution">
    <text evidence="2">The sequence shown here is derived from an EMBL/GenBank/DDBJ whole genome shotgun (WGS) entry which is preliminary data.</text>
</comment>
<organism evidence="2 3">
    <name type="scientific">Dreissena polymorpha</name>
    <name type="common">Zebra mussel</name>
    <name type="synonym">Mytilus polymorpha</name>
    <dbReference type="NCBI Taxonomy" id="45954"/>
    <lineage>
        <taxon>Eukaryota</taxon>
        <taxon>Metazoa</taxon>
        <taxon>Spiralia</taxon>
        <taxon>Lophotrochozoa</taxon>
        <taxon>Mollusca</taxon>
        <taxon>Bivalvia</taxon>
        <taxon>Autobranchia</taxon>
        <taxon>Heteroconchia</taxon>
        <taxon>Euheterodonta</taxon>
        <taxon>Imparidentia</taxon>
        <taxon>Neoheterodontei</taxon>
        <taxon>Myida</taxon>
        <taxon>Dreissenoidea</taxon>
        <taxon>Dreissenidae</taxon>
        <taxon>Dreissena</taxon>
    </lineage>
</organism>
<proteinExistence type="predicted"/>
<feature type="compositionally biased region" description="Polar residues" evidence="1">
    <location>
        <begin position="251"/>
        <end position="260"/>
    </location>
</feature>
<sequence>MPYQSTTPGPKIKLSPRTVLGPCLFLAYINDLPDSLKRANVYFLSRDGLHLTIDGTNTVASNIEPAVTSLTKPTRPTYPGPDSQSSRPAPTHQTPTYEYGPRRYSDVLSGQDVTSHKKAAGGGGGGRGGGGGGGRGGGGDGGRGGGGGSRGSGGRGGGGAGGGRGGGGRGGGGRGGGGRGGGGGGGGGGRGGGGRGGGGRVVGGGGETRHEHHASPYTHLELNEIVRWIEDATKVPHSRKRQSGGGGTAVVHSNQKEPLSAQSVEDIMGACEAGKMCK</sequence>
<dbReference type="AlphaFoldDB" id="A0A9D4KY96"/>
<reference evidence="2" key="2">
    <citation type="submission" date="2020-11" db="EMBL/GenBank/DDBJ databases">
        <authorList>
            <person name="McCartney M.A."/>
            <person name="Auch B."/>
            <person name="Kono T."/>
            <person name="Mallez S."/>
            <person name="Becker A."/>
            <person name="Gohl D.M."/>
            <person name="Silverstein K.A.T."/>
            <person name="Koren S."/>
            <person name="Bechman K.B."/>
            <person name="Herman A."/>
            <person name="Abrahante J.E."/>
            <person name="Garbe J."/>
        </authorList>
    </citation>
    <scope>NUCLEOTIDE SEQUENCE</scope>
    <source>
        <strain evidence="2">Duluth1</strain>
        <tissue evidence="2">Whole animal</tissue>
    </source>
</reference>
<reference evidence="2" key="1">
    <citation type="journal article" date="2019" name="bioRxiv">
        <title>The Genome of the Zebra Mussel, Dreissena polymorpha: A Resource for Invasive Species Research.</title>
        <authorList>
            <person name="McCartney M.A."/>
            <person name="Auch B."/>
            <person name="Kono T."/>
            <person name="Mallez S."/>
            <person name="Zhang Y."/>
            <person name="Obille A."/>
            <person name="Becker A."/>
            <person name="Abrahante J.E."/>
            <person name="Garbe J."/>
            <person name="Badalamenti J.P."/>
            <person name="Herman A."/>
            <person name="Mangelson H."/>
            <person name="Liachko I."/>
            <person name="Sullivan S."/>
            <person name="Sone E.D."/>
            <person name="Koren S."/>
            <person name="Silverstein K.A.T."/>
            <person name="Beckman K.B."/>
            <person name="Gohl D.M."/>
        </authorList>
    </citation>
    <scope>NUCLEOTIDE SEQUENCE</scope>
    <source>
        <strain evidence="2">Duluth1</strain>
        <tissue evidence="2">Whole animal</tissue>
    </source>
</reference>
<protein>
    <submittedName>
        <fullName evidence="2">Uncharacterized protein</fullName>
    </submittedName>
</protein>
<evidence type="ECO:0000313" key="3">
    <source>
        <dbReference type="Proteomes" id="UP000828390"/>
    </source>
</evidence>
<keyword evidence="3" id="KW-1185">Reference proteome</keyword>
<dbReference type="Proteomes" id="UP000828390">
    <property type="component" value="Unassembled WGS sequence"/>
</dbReference>
<gene>
    <name evidence="2" type="ORF">DPMN_090249</name>
</gene>